<keyword evidence="2" id="KW-1185">Reference proteome</keyword>
<proteinExistence type="predicted"/>
<reference evidence="1 2" key="1">
    <citation type="submission" date="2017-11" db="EMBL/GenBank/DDBJ databases">
        <title>Draft Genome Sequence of Lactobacillus curieae NBRC 111893 isolated from Koso, a Japanese sugar-Vegetable Fermented Beverage.</title>
        <authorList>
            <person name="Chiou T.Y."/>
            <person name="Oshima K."/>
            <person name="Suda W."/>
            <person name="Hattori M."/>
            <person name="Takahashi T."/>
        </authorList>
    </citation>
    <scope>NUCLEOTIDE SEQUENCE [LARGE SCALE GENOMIC DNA]</scope>
    <source>
        <strain evidence="1 2">NBRC111893</strain>
    </source>
</reference>
<protein>
    <submittedName>
        <fullName evidence="1">Uncharacterized protein</fullName>
    </submittedName>
</protein>
<dbReference type="RefSeq" id="WP_225417594.1">
    <property type="nucleotide sequence ID" value="NZ_BEXA01000002.1"/>
</dbReference>
<dbReference type="AlphaFoldDB" id="A0A401FLP1"/>
<dbReference type="InterPro" id="IPR036412">
    <property type="entry name" value="HAD-like_sf"/>
</dbReference>
<sequence length="83" mass="9653">MIKAIVFDVDDTLYNQEPSFNEAFRSVFNADIDNDLLKKIYINYQNQFYQVQSKACQENLNLTDSEANFTVCTTPSRNLNLMD</sequence>
<dbReference type="EMBL" id="BEXA01000002">
    <property type="protein sequence ID" value="GAY73131.1"/>
    <property type="molecule type" value="Genomic_DNA"/>
</dbReference>
<gene>
    <name evidence="1" type="ORF">NBRC111893_1277</name>
</gene>
<dbReference type="Gene3D" id="3.40.50.1000">
    <property type="entry name" value="HAD superfamily/HAD-like"/>
    <property type="match status" value="1"/>
</dbReference>
<organism evidence="1 2">
    <name type="scientific">Lentilactobacillus kosonis</name>
    <dbReference type="NCBI Taxonomy" id="2810561"/>
    <lineage>
        <taxon>Bacteria</taxon>
        <taxon>Bacillati</taxon>
        <taxon>Bacillota</taxon>
        <taxon>Bacilli</taxon>
        <taxon>Lactobacillales</taxon>
        <taxon>Lactobacillaceae</taxon>
        <taxon>Lentilactobacillus</taxon>
    </lineage>
</organism>
<dbReference type="Gene3D" id="1.20.120.710">
    <property type="entry name" value="Haloacid dehalogenase hydrolase-like domain"/>
    <property type="match status" value="1"/>
</dbReference>
<evidence type="ECO:0000313" key="1">
    <source>
        <dbReference type="EMBL" id="GAY73131.1"/>
    </source>
</evidence>
<name>A0A401FLP1_9LACO</name>
<comment type="caution">
    <text evidence="1">The sequence shown here is derived from an EMBL/GenBank/DDBJ whole genome shotgun (WGS) entry which is preliminary data.</text>
</comment>
<evidence type="ECO:0000313" key="2">
    <source>
        <dbReference type="Proteomes" id="UP000286974"/>
    </source>
</evidence>
<dbReference type="SUPFAM" id="SSF56784">
    <property type="entry name" value="HAD-like"/>
    <property type="match status" value="1"/>
</dbReference>
<accession>A0A401FLP1</accession>
<dbReference type="InterPro" id="IPR023214">
    <property type="entry name" value="HAD_sf"/>
</dbReference>
<dbReference type="Proteomes" id="UP000286974">
    <property type="component" value="Unassembled WGS sequence"/>
</dbReference>